<gene>
    <name evidence="1" type="ORF">L207DRAFT_576003</name>
</gene>
<name>A0A2J6S8Y5_HYAVF</name>
<accession>A0A2J6S8Y5</accession>
<dbReference type="EMBL" id="KZ613938">
    <property type="protein sequence ID" value="PMD47210.1"/>
    <property type="molecule type" value="Genomic_DNA"/>
</dbReference>
<keyword evidence="2" id="KW-1185">Reference proteome</keyword>
<organism evidence="1 2">
    <name type="scientific">Hyaloscypha variabilis (strain UAMH 11265 / GT02V1 / F)</name>
    <name type="common">Meliniomyces variabilis</name>
    <dbReference type="NCBI Taxonomy" id="1149755"/>
    <lineage>
        <taxon>Eukaryota</taxon>
        <taxon>Fungi</taxon>
        <taxon>Dikarya</taxon>
        <taxon>Ascomycota</taxon>
        <taxon>Pezizomycotina</taxon>
        <taxon>Leotiomycetes</taxon>
        <taxon>Helotiales</taxon>
        <taxon>Hyaloscyphaceae</taxon>
        <taxon>Hyaloscypha</taxon>
        <taxon>Hyaloscypha variabilis</taxon>
    </lineage>
</organism>
<evidence type="ECO:0000313" key="2">
    <source>
        <dbReference type="Proteomes" id="UP000235786"/>
    </source>
</evidence>
<sequence>MSSVPYLVSTSDLAPGQNSLSRLPQPTTALDRQVILRQLSLVCTSVQMLAETLTTAYVSAVEPSASPGIAQRLDATRVANQLDYLTITLKTLAESLLAANEIVEEPPRTVDEDEEGRAARDTGRVTAESGTFTPLSISTENVTLELRECCVCINKKPVQEFLKAMLIHTGTTISSRNTLLMKVQTSDTVLTPSATLAMNMFLVQSLH</sequence>
<dbReference type="Proteomes" id="UP000235786">
    <property type="component" value="Unassembled WGS sequence"/>
</dbReference>
<evidence type="ECO:0000313" key="1">
    <source>
        <dbReference type="EMBL" id="PMD47210.1"/>
    </source>
</evidence>
<proteinExistence type="predicted"/>
<protein>
    <submittedName>
        <fullName evidence="1">Uncharacterized protein</fullName>
    </submittedName>
</protein>
<dbReference type="AlphaFoldDB" id="A0A2J6S8Y5"/>
<reference evidence="1 2" key="1">
    <citation type="submission" date="2016-04" db="EMBL/GenBank/DDBJ databases">
        <title>A degradative enzymes factory behind the ericoid mycorrhizal symbiosis.</title>
        <authorList>
            <consortium name="DOE Joint Genome Institute"/>
            <person name="Martino E."/>
            <person name="Morin E."/>
            <person name="Grelet G."/>
            <person name="Kuo A."/>
            <person name="Kohler A."/>
            <person name="Daghino S."/>
            <person name="Barry K."/>
            <person name="Choi C."/>
            <person name="Cichocki N."/>
            <person name="Clum A."/>
            <person name="Copeland A."/>
            <person name="Hainaut M."/>
            <person name="Haridas S."/>
            <person name="Labutti K."/>
            <person name="Lindquist E."/>
            <person name="Lipzen A."/>
            <person name="Khouja H.-R."/>
            <person name="Murat C."/>
            <person name="Ohm R."/>
            <person name="Olson A."/>
            <person name="Spatafora J."/>
            <person name="Veneault-Fourrey C."/>
            <person name="Henrissat B."/>
            <person name="Grigoriev I."/>
            <person name="Martin F."/>
            <person name="Perotto S."/>
        </authorList>
    </citation>
    <scope>NUCLEOTIDE SEQUENCE [LARGE SCALE GENOMIC DNA]</scope>
    <source>
        <strain evidence="1 2">F</strain>
    </source>
</reference>